<organism evidence="1 2">
    <name type="scientific">Trichinella pseudospiralis</name>
    <name type="common">Parasitic roundworm</name>
    <dbReference type="NCBI Taxonomy" id="6337"/>
    <lineage>
        <taxon>Eukaryota</taxon>
        <taxon>Metazoa</taxon>
        <taxon>Ecdysozoa</taxon>
        <taxon>Nematoda</taxon>
        <taxon>Enoplea</taxon>
        <taxon>Dorylaimia</taxon>
        <taxon>Trichinellida</taxon>
        <taxon>Trichinellidae</taxon>
        <taxon>Trichinella</taxon>
    </lineage>
</organism>
<accession>A0A0V1C3I3</accession>
<evidence type="ECO:0000313" key="2">
    <source>
        <dbReference type="Proteomes" id="UP000054632"/>
    </source>
</evidence>
<name>A0A0V1C3I3_TRIPS</name>
<proteinExistence type="predicted"/>
<protein>
    <submittedName>
        <fullName evidence="1">Uncharacterized protein</fullName>
    </submittedName>
</protein>
<dbReference type="AlphaFoldDB" id="A0A0V1C3I3"/>
<comment type="caution">
    <text evidence="1">The sequence shown here is derived from an EMBL/GenBank/DDBJ whole genome shotgun (WGS) entry which is preliminary data.</text>
</comment>
<evidence type="ECO:0000313" key="1">
    <source>
        <dbReference type="EMBL" id="KRY43767.1"/>
    </source>
</evidence>
<dbReference type="EMBL" id="JYDR01004685">
    <property type="protein sequence ID" value="KRY43767.1"/>
    <property type="molecule type" value="Genomic_DNA"/>
</dbReference>
<dbReference type="Proteomes" id="UP000054632">
    <property type="component" value="Unassembled WGS sequence"/>
</dbReference>
<reference evidence="1 2" key="1">
    <citation type="submission" date="2015-01" db="EMBL/GenBank/DDBJ databases">
        <title>Evolution of Trichinella species and genotypes.</title>
        <authorList>
            <person name="Korhonen P.K."/>
            <person name="Edoardo P."/>
            <person name="Giuseppe L.R."/>
            <person name="Gasser R.B."/>
        </authorList>
    </citation>
    <scope>NUCLEOTIDE SEQUENCE [LARGE SCALE GENOMIC DNA]</scope>
    <source>
        <strain evidence="1">ISS13</strain>
    </source>
</reference>
<gene>
    <name evidence="1" type="ORF">T4A_5932</name>
</gene>
<sequence>MAQSGIVWKEAPPSAINILHAFLVKNDSGRDRFCASLFKGKWHRMGKKVCTVV</sequence>